<comment type="function">
    <text evidence="10">Forms a strong non-covalent specific complex with biotin.</text>
</comment>
<dbReference type="InterPro" id="IPR051764">
    <property type="entry name" value="Avidin/Streptavidin-rel"/>
</dbReference>
<comment type="caution">
    <text evidence="11">The sequence shown here is derived from an EMBL/GenBank/DDBJ whole genome shotgun (WGS) entry which is preliminary data.</text>
</comment>
<reference evidence="11 12" key="1">
    <citation type="submission" date="2019-09" db="EMBL/GenBank/DDBJ databases">
        <title>Bird 10,000 Genomes (B10K) Project - Family phase.</title>
        <authorList>
            <person name="Zhang G."/>
        </authorList>
    </citation>
    <scope>NUCLEOTIDE SEQUENCE [LARGE SCALE GENOMIC DNA]</scope>
    <source>
        <strain evidence="11">B10K-DU-001-04</strain>
        <tissue evidence="11">Muscle</tissue>
    </source>
</reference>
<dbReference type="InterPro" id="IPR036896">
    <property type="entry name" value="Avidin-like_sf"/>
</dbReference>
<dbReference type="PANTHER" id="PTHR34399:SF3">
    <property type="entry name" value="AVID PROTEIN-RELATED"/>
    <property type="match status" value="1"/>
</dbReference>
<keyword evidence="7 10" id="KW-0325">Glycoprotein</keyword>
<accession>A0A7K8XVV5</accession>
<evidence type="ECO:0000256" key="6">
    <source>
        <dbReference type="ARBA" id="ARBA00023157"/>
    </source>
</evidence>
<proteinExistence type="inferred from homology"/>
<dbReference type="Pfam" id="PF01382">
    <property type="entry name" value="Avidin"/>
    <property type="match status" value="1"/>
</dbReference>
<keyword evidence="8 10" id="KW-0092">Biotin</keyword>
<organism evidence="11 12">
    <name type="scientific">Eubucco bourcierii</name>
    <name type="common">red-headed barbet</name>
    <dbReference type="NCBI Taxonomy" id="91767"/>
    <lineage>
        <taxon>Eukaryota</taxon>
        <taxon>Metazoa</taxon>
        <taxon>Chordata</taxon>
        <taxon>Craniata</taxon>
        <taxon>Vertebrata</taxon>
        <taxon>Euteleostomi</taxon>
        <taxon>Archelosauria</taxon>
        <taxon>Archosauria</taxon>
        <taxon>Dinosauria</taxon>
        <taxon>Saurischia</taxon>
        <taxon>Theropoda</taxon>
        <taxon>Coelurosauria</taxon>
        <taxon>Aves</taxon>
        <taxon>Neognathae</taxon>
        <taxon>Neoaves</taxon>
        <taxon>Telluraves</taxon>
        <taxon>Coraciimorphae</taxon>
        <taxon>Piciformes</taxon>
        <taxon>Ramphastidae</taxon>
        <taxon>Eubucco</taxon>
    </lineage>
</organism>
<feature type="disulfide bond" evidence="9">
    <location>
        <begin position="14"/>
        <end position="93"/>
    </location>
</feature>
<sequence>LCCGINTESLPFQCVLTGKWINDLGSTMTIGPVNGDGNFGGSYHTAVSATSNKIQVSPLQGSQHPTKQNSQPTFGFSVKWSFSDSFTVFTGQCFVDENGNEVLKTMWLLRSDVDKIQDDWKATRVGINVFTRLHSQE</sequence>
<dbReference type="PANTHER" id="PTHR34399">
    <property type="entry name" value="AVIDIN-RELATED"/>
    <property type="match status" value="1"/>
</dbReference>
<dbReference type="AlphaFoldDB" id="A0A7K8XVV5"/>
<name>A0A7K8XVV5_9PICI</name>
<evidence type="ECO:0000313" key="12">
    <source>
        <dbReference type="Proteomes" id="UP000583613"/>
    </source>
</evidence>
<feature type="non-terminal residue" evidence="11">
    <location>
        <position position="137"/>
    </location>
</feature>
<dbReference type="GO" id="GO:0005576">
    <property type="term" value="C:extracellular region"/>
    <property type="evidence" value="ECO:0007669"/>
    <property type="project" value="UniProtKB-SubCell"/>
</dbReference>
<keyword evidence="12" id="KW-1185">Reference proteome</keyword>
<evidence type="ECO:0000256" key="5">
    <source>
        <dbReference type="ARBA" id="ARBA00022729"/>
    </source>
</evidence>
<dbReference type="PROSITE" id="PS00577">
    <property type="entry name" value="AVIDIN_1"/>
    <property type="match status" value="1"/>
</dbReference>
<feature type="non-terminal residue" evidence="11">
    <location>
        <position position="1"/>
    </location>
</feature>
<dbReference type="PROSITE" id="PS51326">
    <property type="entry name" value="AVIDIN_2"/>
    <property type="match status" value="1"/>
</dbReference>
<evidence type="ECO:0000313" key="11">
    <source>
        <dbReference type="EMBL" id="NXF95197.1"/>
    </source>
</evidence>
<keyword evidence="6 9" id="KW-1015">Disulfide bond</keyword>
<dbReference type="GO" id="GO:0009374">
    <property type="term" value="F:biotin binding"/>
    <property type="evidence" value="ECO:0007669"/>
    <property type="project" value="UniProtKB-UniRule"/>
</dbReference>
<dbReference type="PRINTS" id="PR00709">
    <property type="entry name" value="AVIDIN"/>
</dbReference>
<dbReference type="OrthoDB" id="2821340at2759"/>
<evidence type="ECO:0000256" key="7">
    <source>
        <dbReference type="ARBA" id="ARBA00023180"/>
    </source>
</evidence>
<gene>
    <name evidence="11" type="primary">Avd_3</name>
    <name evidence="11" type="ORF">EUBBOU_R00829</name>
</gene>
<comment type="subunit">
    <text evidence="3 10">Homotetramer.</text>
</comment>
<evidence type="ECO:0000256" key="4">
    <source>
        <dbReference type="ARBA" id="ARBA00022525"/>
    </source>
</evidence>
<dbReference type="Proteomes" id="UP000583613">
    <property type="component" value="Unassembled WGS sequence"/>
</dbReference>
<dbReference type="Gene3D" id="2.40.128.30">
    <property type="entry name" value="Avidin-like"/>
    <property type="match status" value="1"/>
</dbReference>
<keyword evidence="4 10" id="KW-0964">Secreted</keyword>
<evidence type="ECO:0000256" key="8">
    <source>
        <dbReference type="ARBA" id="ARBA00023267"/>
    </source>
</evidence>
<dbReference type="InterPro" id="IPR005469">
    <property type="entry name" value="Avidin"/>
</dbReference>
<dbReference type="SUPFAM" id="SSF50876">
    <property type="entry name" value="Avidin/streptavidin"/>
    <property type="match status" value="1"/>
</dbReference>
<comment type="similarity">
    <text evidence="2 10">Belongs to the avidin/streptavidin family.</text>
</comment>
<dbReference type="InterPro" id="IPR005468">
    <property type="entry name" value="Avidin/str"/>
</dbReference>
<protein>
    <recommendedName>
        <fullName evidence="10">Avidin</fullName>
    </recommendedName>
</protein>
<evidence type="ECO:0000256" key="3">
    <source>
        <dbReference type="ARBA" id="ARBA00011881"/>
    </source>
</evidence>
<dbReference type="InterPro" id="IPR017889">
    <property type="entry name" value="Avidin-like_CS"/>
</dbReference>
<evidence type="ECO:0000256" key="10">
    <source>
        <dbReference type="RuleBase" id="RU369114"/>
    </source>
</evidence>
<dbReference type="EMBL" id="VWZE01019908">
    <property type="protein sequence ID" value="NXF95197.1"/>
    <property type="molecule type" value="Genomic_DNA"/>
</dbReference>
<evidence type="ECO:0000256" key="9">
    <source>
        <dbReference type="PIRSR" id="PIRSR605468-51"/>
    </source>
</evidence>
<keyword evidence="5 10" id="KW-0732">Signal</keyword>
<evidence type="ECO:0000256" key="1">
    <source>
        <dbReference type="ARBA" id="ARBA00004613"/>
    </source>
</evidence>
<comment type="subcellular location">
    <subcellularLocation>
        <location evidence="1 10">Secreted</location>
    </subcellularLocation>
</comment>
<evidence type="ECO:0000256" key="2">
    <source>
        <dbReference type="ARBA" id="ARBA00006297"/>
    </source>
</evidence>